<feature type="transmembrane region" description="Helical" evidence="1">
    <location>
        <begin position="159"/>
        <end position="177"/>
    </location>
</feature>
<evidence type="ECO:0000313" key="2">
    <source>
        <dbReference type="EMBL" id="PCH34556.1"/>
    </source>
</evidence>
<dbReference type="OrthoDB" id="2802397at2759"/>
<keyword evidence="1" id="KW-1133">Transmembrane helix</keyword>
<evidence type="ECO:0000256" key="1">
    <source>
        <dbReference type="SAM" id="Phobius"/>
    </source>
</evidence>
<sequence length="277" mass="30342">MVWTIVSFLMLAALSWKIPTMLRRYEVILEAFFVCTIIWQIIWASLGALRVYAVGRNRYLAALTLALSLVDPCTNIYIQSSGKLVEYASVVSGLQRTASKGTIAALSRCVLSAHIGLILADVAVLAVTWSKMLTFKRNVATSDSRVYSLLRIMLRDGTLYFLFFLLLNVAQMVVWAMNTYHNLTMWIIPFSAITMSRFLLNLRQCGASLDGRGDTVASANEIPLPTSREDTAGYISTFIASIGASLDEGASSTYELEVLGGAGAVEDENGDETNHGT</sequence>
<proteinExistence type="predicted"/>
<dbReference type="EMBL" id="KB467832">
    <property type="protein sequence ID" value="PCH34556.1"/>
    <property type="molecule type" value="Genomic_DNA"/>
</dbReference>
<feature type="transmembrane region" description="Helical" evidence="1">
    <location>
        <begin position="105"/>
        <end position="127"/>
    </location>
</feature>
<accession>A0A2H3IX74</accession>
<protein>
    <submittedName>
        <fullName evidence="2">Uncharacterized protein</fullName>
    </submittedName>
</protein>
<dbReference type="AlphaFoldDB" id="A0A2H3IX74"/>
<reference evidence="2 3" key="1">
    <citation type="journal article" date="2012" name="Science">
        <title>The Paleozoic origin of enzymatic lignin decomposition reconstructed from 31 fungal genomes.</title>
        <authorList>
            <person name="Floudas D."/>
            <person name="Binder M."/>
            <person name="Riley R."/>
            <person name="Barry K."/>
            <person name="Blanchette R.A."/>
            <person name="Henrissat B."/>
            <person name="Martinez A.T."/>
            <person name="Otillar R."/>
            <person name="Spatafora J.W."/>
            <person name="Yadav J.S."/>
            <person name="Aerts A."/>
            <person name="Benoit I."/>
            <person name="Boyd A."/>
            <person name="Carlson A."/>
            <person name="Copeland A."/>
            <person name="Coutinho P.M."/>
            <person name="de Vries R.P."/>
            <person name="Ferreira P."/>
            <person name="Findley K."/>
            <person name="Foster B."/>
            <person name="Gaskell J."/>
            <person name="Glotzer D."/>
            <person name="Gorecki P."/>
            <person name="Heitman J."/>
            <person name="Hesse C."/>
            <person name="Hori C."/>
            <person name="Igarashi K."/>
            <person name="Jurgens J.A."/>
            <person name="Kallen N."/>
            <person name="Kersten P."/>
            <person name="Kohler A."/>
            <person name="Kuees U."/>
            <person name="Kumar T.K.A."/>
            <person name="Kuo A."/>
            <person name="LaButti K."/>
            <person name="Larrondo L.F."/>
            <person name="Lindquist E."/>
            <person name="Ling A."/>
            <person name="Lombard V."/>
            <person name="Lucas S."/>
            <person name="Lundell T."/>
            <person name="Martin R."/>
            <person name="McLaughlin D.J."/>
            <person name="Morgenstern I."/>
            <person name="Morin E."/>
            <person name="Murat C."/>
            <person name="Nagy L.G."/>
            <person name="Nolan M."/>
            <person name="Ohm R.A."/>
            <person name="Patyshakuliyeva A."/>
            <person name="Rokas A."/>
            <person name="Ruiz-Duenas F.J."/>
            <person name="Sabat G."/>
            <person name="Salamov A."/>
            <person name="Samejima M."/>
            <person name="Schmutz J."/>
            <person name="Slot J.C."/>
            <person name="St John F."/>
            <person name="Stenlid J."/>
            <person name="Sun H."/>
            <person name="Sun S."/>
            <person name="Syed K."/>
            <person name="Tsang A."/>
            <person name="Wiebenga A."/>
            <person name="Young D."/>
            <person name="Pisabarro A."/>
            <person name="Eastwood D.C."/>
            <person name="Martin F."/>
            <person name="Cullen D."/>
            <person name="Grigoriev I.V."/>
            <person name="Hibbett D.S."/>
        </authorList>
    </citation>
    <scope>NUCLEOTIDE SEQUENCE [LARGE SCALE GENOMIC DNA]</scope>
    <source>
        <strain evidence="2 3">MD-104</strain>
    </source>
</reference>
<name>A0A2H3IX74_WOLCO</name>
<organism evidence="2 3">
    <name type="scientific">Wolfiporia cocos (strain MD-104)</name>
    <name type="common">Brown rot fungus</name>
    <dbReference type="NCBI Taxonomy" id="742152"/>
    <lineage>
        <taxon>Eukaryota</taxon>
        <taxon>Fungi</taxon>
        <taxon>Dikarya</taxon>
        <taxon>Basidiomycota</taxon>
        <taxon>Agaricomycotina</taxon>
        <taxon>Agaricomycetes</taxon>
        <taxon>Polyporales</taxon>
        <taxon>Phaeolaceae</taxon>
        <taxon>Wolfiporia</taxon>
    </lineage>
</organism>
<evidence type="ECO:0000313" key="3">
    <source>
        <dbReference type="Proteomes" id="UP000218811"/>
    </source>
</evidence>
<feature type="transmembrane region" description="Helical" evidence="1">
    <location>
        <begin position="31"/>
        <end position="52"/>
    </location>
</feature>
<keyword evidence="3" id="KW-1185">Reference proteome</keyword>
<gene>
    <name evidence="2" type="ORF">WOLCODRAFT_165655</name>
</gene>
<dbReference type="Proteomes" id="UP000218811">
    <property type="component" value="Unassembled WGS sequence"/>
</dbReference>
<keyword evidence="1" id="KW-0472">Membrane</keyword>
<keyword evidence="1" id="KW-0812">Transmembrane</keyword>